<dbReference type="RefSeq" id="WP_090444493.1">
    <property type="nucleotide sequence ID" value="NZ_FOHU01000011.1"/>
</dbReference>
<dbReference type="GO" id="GO:0003677">
    <property type="term" value="F:DNA binding"/>
    <property type="evidence" value="ECO:0007669"/>
    <property type="project" value="UniProtKB-KW"/>
</dbReference>
<dbReference type="InterPro" id="IPR010982">
    <property type="entry name" value="Lambda_DNA-bd_dom_sf"/>
</dbReference>
<evidence type="ECO:0000259" key="1">
    <source>
        <dbReference type="PROSITE" id="PS50943"/>
    </source>
</evidence>
<dbReference type="STRING" id="426128.SAMN05660297_02487"/>
<dbReference type="SUPFAM" id="SSF47413">
    <property type="entry name" value="lambda repressor-like DNA-binding domains"/>
    <property type="match status" value="1"/>
</dbReference>
<dbReference type="EMBL" id="FOHU01000011">
    <property type="protein sequence ID" value="SET46497.1"/>
    <property type="molecule type" value="Genomic_DNA"/>
</dbReference>
<dbReference type="Gene3D" id="1.10.260.40">
    <property type="entry name" value="lambda repressor-like DNA-binding domains"/>
    <property type="match status" value="1"/>
</dbReference>
<feature type="domain" description="HTH cro/C1-type" evidence="1">
    <location>
        <begin position="5"/>
        <end position="59"/>
    </location>
</feature>
<gene>
    <name evidence="2" type="ORF">SAMN05660297_02487</name>
</gene>
<accession>A0A1I0EPI7</accession>
<name>A0A1I0EPI7_9FIRM</name>
<dbReference type="OrthoDB" id="1932243at2"/>
<keyword evidence="2" id="KW-0238">DNA-binding</keyword>
<protein>
    <submittedName>
        <fullName evidence="2">DNA-binding transcriptional regulator, XRE-family HTH domain</fullName>
    </submittedName>
</protein>
<keyword evidence="3" id="KW-1185">Reference proteome</keyword>
<evidence type="ECO:0000313" key="3">
    <source>
        <dbReference type="Proteomes" id="UP000199568"/>
    </source>
</evidence>
<evidence type="ECO:0000313" key="2">
    <source>
        <dbReference type="EMBL" id="SET46497.1"/>
    </source>
</evidence>
<organism evidence="2 3">
    <name type="scientific">Natronincola peptidivorans</name>
    <dbReference type="NCBI Taxonomy" id="426128"/>
    <lineage>
        <taxon>Bacteria</taxon>
        <taxon>Bacillati</taxon>
        <taxon>Bacillota</taxon>
        <taxon>Clostridia</taxon>
        <taxon>Peptostreptococcales</taxon>
        <taxon>Natronincolaceae</taxon>
        <taxon>Natronincola</taxon>
    </lineage>
</organism>
<dbReference type="SMART" id="SM00530">
    <property type="entry name" value="HTH_XRE"/>
    <property type="match status" value="1"/>
</dbReference>
<dbReference type="InterPro" id="IPR001387">
    <property type="entry name" value="Cro/C1-type_HTH"/>
</dbReference>
<dbReference type="PROSITE" id="PS50943">
    <property type="entry name" value="HTH_CROC1"/>
    <property type="match status" value="1"/>
</dbReference>
<dbReference type="Proteomes" id="UP000199568">
    <property type="component" value="Unassembled WGS sequence"/>
</dbReference>
<sequence length="69" mass="7837">MENKIKAFIQEKGIKISYVLSETGLSKSYFYDVMKGKTIPSLVNARKIAKGIGEPLEEVFPQNQYPIEK</sequence>
<reference evidence="2 3" key="1">
    <citation type="submission" date="2016-10" db="EMBL/GenBank/DDBJ databases">
        <authorList>
            <person name="de Groot N.N."/>
        </authorList>
    </citation>
    <scope>NUCLEOTIDE SEQUENCE [LARGE SCALE GENOMIC DNA]</scope>
    <source>
        <strain evidence="2 3">DSM 18979</strain>
    </source>
</reference>
<dbReference type="CDD" id="cd00093">
    <property type="entry name" value="HTH_XRE"/>
    <property type="match status" value="1"/>
</dbReference>
<proteinExistence type="predicted"/>
<dbReference type="Pfam" id="PF01381">
    <property type="entry name" value="HTH_3"/>
    <property type="match status" value="1"/>
</dbReference>
<dbReference type="AlphaFoldDB" id="A0A1I0EPI7"/>